<dbReference type="InterPro" id="IPR029063">
    <property type="entry name" value="SAM-dependent_MTases_sf"/>
</dbReference>
<gene>
    <name evidence="2" type="ORF">D7S86_11815</name>
</gene>
<organism evidence="2 3">
    <name type="scientific">Pararobbsia silviterrae</name>
    <dbReference type="NCBI Taxonomy" id="1792498"/>
    <lineage>
        <taxon>Bacteria</taxon>
        <taxon>Pseudomonadati</taxon>
        <taxon>Pseudomonadota</taxon>
        <taxon>Betaproteobacteria</taxon>
        <taxon>Burkholderiales</taxon>
        <taxon>Burkholderiaceae</taxon>
        <taxon>Pararobbsia</taxon>
    </lineage>
</organism>
<dbReference type="RefSeq" id="WP_121086615.1">
    <property type="nucleotide sequence ID" value="NZ_RBZU01000004.1"/>
</dbReference>
<comment type="caution">
    <text evidence="2">The sequence shown here is derived from an EMBL/GenBank/DDBJ whole genome shotgun (WGS) entry which is preliminary data.</text>
</comment>
<dbReference type="GO" id="GO:0008757">
    <property type="term" value="F:S-adenosylmethionine-dependent methyltransferase activity"/>
    <property type="evidence" value="ECO:0007669"/>
    <property type="project" value="InterPro"/>
</dbReference>
<proteinExistence type="predicted"/>
<accession>A0A494Y354</accession>
<dbReference type="InterPro" id="IPR013216">
    <property type="entry name" value="Methyltransf_11"/>
</dbReference>
<name>A0A494Y354_9BURK</name>
<evidence type="ECO:0000259" key="1">
    <source>
        <dbReference type="Pfam" id="PF08241"/>
    </source>
</evidence>
<dbReference type="GO" id="GO:0032259">
    <property type="term" value="P:methylation"/>
    <property type="evidence" value="ECO:0007669"/>
    <property type="project" value="UniProtKB-KW"/>
</dbReference>
<protein>
    <submittedName>
        <fullName evidence="2">Class I SAM-dependent methyltransferase</fullName>
    </submittedName>
</protein>
<evidence type="ECO:0000313" key="3">
    <source>
        <dbReference type="Proteomes" id="UP000270342"/>
    </source>
</evidence>
<evidence type="ECO:0000313" key="2">
    <source>
        <dbReference type="EMBL" id="RKP55883.1"/>
    </source>
</evidence>
<dbReference type="OrthoDB" id="9790457at2"/>
<dbReference type="Gene3D" id="3.40.50.150">
    <property type="entry name" value="Vaccinia Virus protein VP39"/>
    <property type="match status" value="1"/>
</dbReference>
<keyword evidence="2" id="KW-0489">Methyltransferase</keyword>
<keyword evidence="2" id="KW-0808">Transferase</keyword>
<keyword evidence="3" id="KW-1185">Reference proteome</keyword>
<reference evidence="2 3" key="1">
    <citation type="submission" date="2018-10" db="EMBL/GenBank/DDBJ databases">
        <title>Robbsia sp. DHC34, isolated from soil.</title>
        <authorList>
            <person name="Gao Z.-H."/>
            <person name="Qiu L.-H."/>
        </authorList>
    </citation>
    <scope>NUCLEOTIDE SEQUENCE [LARGE SCALE GENOMIC DNA]</scope>
    <source>
        <strain evidence="2 3">DHC34</strain>
    </source>
</reference>
<dbReference type="EMBL" id="RBZU01000004">
    <property type="protein sequence ID" value="RKP55883.1"/>
    <property type="molecule type" value="Genomic_DNA"/>
</dbReference>
<dbReference type="Pfam" id="PF08241">
    <property type="entry name" value="Methyltransf_11"/>
    <property type="match status" value="1"/>
</dbReference>
<dbReference type="AlphaFoldDB" id="A0A494Y354"/>
<dbReference type="Proteomes" id="UP000270342">
    <property type="component" value="Unassembled WGS sequence"/>
</dbReference>
<dbReference type="SUPFAM" id="SSF53335">
    <property type="entry name" value="S-adenosyl-L-methionine-dependent methyltransferases"/>
    <property type="match status" value="1"/>
</dbReference>
<sequence length="252" mass="28245">MSNALGNESKGVDVNRQFYDALWSSASLTDPKRFNTWPLFEPLIAASTARLEVAPGLRPRLPIDGTHFVDLSESAVETLRAHGADAIAGRITALPFDDARFDLVCALDIIEHVSDDRRALAELMRVAAPDAVVLLSMPLHPSRWTAFDALVGHQRRYEPVELIELLESNGLNVVHSAVYGMQPESSWLLDAGVWGLRHRPRFANWLYNRVLMPLGLHFQKPLMPVEGLLDLRHVDEVLLICRRRPHGTFVHA</sequence>
<feature type="domain" description="Methyltransferase type 11" evidence="1">
    <location>
        <begin position="69"/>
        <end position="134"/>
    </location>
</feature>